<dbReference type="PANTHER" id="PTHR47683:SF2">
    <property type="entry name" value="RNA-BINDING S4 DOMAIN-CONTAINING PROTEIN"/>
    <property type="match status" value="1"/>
</dbReference>
<comment type="caution">
    <text evidence="7">The sequence shown here is derived from an EMBL/GenBank/DDBJ whole genome shotgun (WGS) entry which is preliminary data.</text>
</comment>
<dbReference type="GO" id="GO:0005829">
    <property type="term" value="C:cytosol"/>
    <property type="evidence" value="ECO:0007669"/>
    <property type="project" value="UniProtKB-ARBA"/>
</dbReference>
<evidence type="ECO:0000256" key="4">
    <source>
        <dbReference type="PROSITE-ProRule" id="PRU00182"/>
    </source>
</evidence>
<dbReference type="PANTHER" id="PTHR47683">
    <property type="entry name" value="PSEUDOURIDINE SYNTHASE FAMILY PROTEIN-RELATED"/>
    <property type="match status" value="1"/>
</dbReference>
<dbReference type="FunFam" id="3.30.70.1560:FF:000001">
    <property type="entry name" value="Pseudouridine synthase"/>
    <property type="match status" value="1"/>
</dbReference>
<dbReference type="STRING" id="1302272.FC96_GL000305"/>
<dbReference type="Gene3D" id="3.30.70.1560">
    <property type="entry name" value="Alpha-L RNA-binding motif"/>
    <property type="match status" value="1"/>
</dbReference>
<keyword evidence="8" id="KW-1185">Reference proteome</keyword>
<dbReference type="SMART" id="SM00363">
    <property type="entry name" value="S4"/>
    <property type="match status" value="1"/>
</dbReference>
<dbReference type="InterPro" id="IPR042092">
    <property type="entry name" value="PsdUridine_s_RsuA/RluB/E/F_cat"/>
</dbReference>
<dbReference type="FunFam" id="3.10.290.10:FF:000003">
    <property type="entry name" value="Pseudouridine synthase"/>
    <property type="match status" value="1"/>
</dbReference>
<protein>
    <recommendedName>
        <fullName evidence="5">Pseudouridine synthase</fullName>
        <ecNumber evidence="5">5.4.99.-</ecNumber>
    </recommendedName>
</protein>
<dbReference type="CDD" id="cd02870">
    <property type="entry name" value="PseudoU_synth_RsuA_like"/>
    <property type="match status" value="1"/>
</dbReference>
<dbReference type="PROSITE" id="PS01149">
    <property type="entry name" value="PSI_RSU"/>
    <property type="match status" value="1"/>
</dbReference>
<dbReference type="InterPro" id="IPR018496">
    <property type="entry name" value="PsdUridine_synth_RsuA/RluB_CS"/>
</dbReference>
<dbReference type="GO" id="GO:0000455">
    <property type="term" value="P:enzyme-directed rRNA pseudouridine synthesis"/>
    <property type="evidence" value="ECO:0007669"/>
    <property type="project" value="UniProtKB-ARBA"/>
</dbReference>
<dbReference type="GO" id="GO:0120159">
    <property type="term" value="F:rRNA pseudouridine synthase activity"/>
    <property type="evidence" value="ECO:0007669"/>
    <property type="project" value="UniProtKB-ARBA"/>
</dbReference>
<feature type="domain" description="RNA-binding S4" evidence="6">
    <location>
        <begin position="2"/>
        <end position="60"/>
    </location>
</feature>
<dbReference type="InterPro" id="IPR002942">
    <property type="entry name" value="S4_RNA-bd"/>
</dbReference>
<dbReference type="Proteomes" id="UP000050911">
    <property type="component" value="Unassembled WGS sequence"/>
</dbReference>
<dbReference type="InterPro" id="IPR050343">
    <property type="entry name" value="RsuA_PseudoU_synthase"/>
</dbReference>
<evidence type="ECO:0000256" key="1">
    <source>
        <dbReference type="ARBA" id="ARBA00008348"/>
    </source>
</evidence>
<accession>A0A0R1HRD1</accession>
<name>A0A0R1HRD1_9LACO</name>
<gene>
    <name evidence="7" type="ORF">FC96_GL000305</name>
</gene>
<proteinExistence type="inferred from homology"/>
<dbReference type="Gene3D" id="3.10.290.10">
    <property type="entry name" value="RNA-binding S4 domain"/>
    <property type="match status" value="1"/>
</dbReference>
<dbReference type="EC" id="5.4.99.-" evidence="5"/>
<dbReference type="EMBL" id="AZCX01000001">
    <property type="protein sequence ID" value="KRK49381.1"/>
    <property type="molecule type" value="Genomic_DNA"/>
</dbReference>
<comment type="similarity">
    <text evidence="1 5">Belongs to the pseudouridine synthase RsuA family.</text>
</comment>
<dbReference type="PATRIC" id="fig|1302272.5.peg.302"/>
<dbReference type="OrthoDB" id="9807213at2"/>
<evidence type="ECO:0000313" key="7">
    <source>
        <dbReference type="EMBL" id="KRK49381.1"/>
    </source>
</evidence>
<dbReference type="Gene3D" id="3.30.70.580">
    <property type="entry name" value="Pseudouridine synthase I, catalytic domain, N-terminal subdomain"/>
    <property type="match status" value="1"/>
</dbReference>
<dbReference type="NCBIfam" id="TIGR00093">
    <property type="entry name" value="pseudouridine synthase"/>
    <property type="match status" value="1"/>
</dbReference>
<evidence type="ECO:0000256" key="2">
    <source>
        <dbReference type="ARBA" id="ARBA00022884"/>
    </source>
</evidence>
<dbReference type="InterPro" id="IPR020103">
    <property type="entry name" value="PsdUridine_synth_cat_dom_sf"/>
</dbReference>
<evidence type="ECO:0000313" key="8">
    <source>
        <dbReference type="Proteomes" id="UP000050911"/>
    </source>
</evidence>
<dbReference type="AlphaFoldDB" id="A0A0R1HRD1"/>
<keyword evidence="2 4" id="KW-0694">RNA-binding</keyword>
<evidence type="ECO:0000256" key="5">
    <source>
        <dbReference type="RuleBase" id="RU003887"/>
    </source>
</evidence>
<evidence type="ECO:0000259" key="6">
    <source>
        <dbReference type="SMART" id="SM00363"/>
    </source>
</evidence>
<reference evidence="7 8" key="1">
    <citation type="journal article" date="2015" name="Genome Announc.">
        <title>Expanding the biotechnology potential of lactobacilli through comparative genomics of 213 strains and associated genera.</title>
        <authorList>
            <person name="Sun Z."/>
            <person name="Harris H.M."/>
            <person name="McCann A."/>
            <person name="Guo C."/>
            <person name="Argimon S."/>
            <person name="Zhang W."/>
            <person name="Yang X."/>
            <person name="Jeffery I.B."/>
            <person name="Cooney J.C."/>
            <person name="Kagawa T.F."/>
            <person name="Liu W."/>
            <person name="Song Y."/>
            <person name="Salvetti E."/>
            <person name="Wrobel A."/>
            <person name="Rasinkangas P."/>
            <person name="Parkhill J."/>
            <person name="Rea M.C."/>
            <person name="O'Sullivan O."/>
            <person name="Ritari J."/>
            <person name="Douillard F.P."/>
            <person name="Paul Ross R."/>
            <person name="Yang R."/>
            <person name="Briner A.E."/>
            <person name="Felis G.E."/>
            <person name="de Vos W.M."/>
            <person name="Barrangou R."/>
            <person name="Klaenhammer T.R."/>
            <person name="Caufield P.W."/>
            <person name="Cui Y."/>
            <person name="Zhang H."/>
            <person name="O'Toole P.W."/>
        </authorList>
    </citation>
    <scope>NUCLEOTIDE SEQUENCE [LARGE SCALE GENOMIC DNA]</scope>
    <source>
        <strain evidence="7 8">JCM 15530</strain>
    </source>
</reference>
<evidence type="ECO:0000256" key="3">
    <source>
        <dbReference type="ARBA" id="ARBA00023235"/>
    </source>
</evidence>
<keyword evidence="3 5" id="KW-0413">Isomerase</keyword>
<sequence>MERLQKVMAHAGVASRRGAEALITSGHVKVNGEVVKTLGVKVGVHDRILVDETPIQQEMPIYLLLNKPRQVVSTVTDDKHRKTVIDLLDGAVSERVYPVGRLDYDTTGLLLLTNDGELANRLTHPRYEVEKTYVAKVQGIPTNEQLKQLRVGVLVDGHKSAPAKAKLLSTNDDRKTAIVSLTIHEGKNHQVKKMFQAVGHPVMKLKRETYAFLTLDGVSAGDFRQLNPEEVKQLKRMVTDKKG</sequence>
<dbReference type="RefSeq" id="WP_056941738.1">
    <property type="nucleotide sequence ID" value="NZ_AZCX01000001.1"/>
</dbReference>
<dbReference type="SUPFAM" id="SSF55120">
    <property type="entry name" value="Pseudouridine synthase"/>
    <property type="match status" value="1"/>
</dbReference>
<dbReference type="CDD" id="cd00165">
    <property type="entry name" value="S4"/>
    <property type="match status" value="1"/>
</dbReference>
<dbReference type="PROSITE" id="PS50889">
    <property type="entry name" value="S4"/>
    <property type="match status" value="1"/>
</dbReference>
<dbReference type="InterPro" id="IPR020094">
    <property type="entry name" value="TruA/RsuA/RluB/E/F_N"/>
</dbReference>
<dbReference type="InterPro" id="IPR036986">
    <property type="entry name" value="S4_RNA-bd_sf"/>
</dbReference>
<dbReference type="Pfam" id="PF01479">
    <property type="entry name" value="S4"/>
    <property type="match status" value="1"/>
</dbReference>
<organism evidence="7 8">
    <name type="scientific">Secundilactobacillus kimchicus JCM 15530</name>
    <dbReference type="NCBI Taxonomy" id="1302272"/>
    <lineage>
        <taxon>Bacteria</taxon>
        <taxon>Bacillati</taxon>
        <taxon>Bacillota</taxon>
        <taxon>Bacilli</taxon>
        <taxon>Lactobacillales</taxon>
        <taxon>Lactobacillaceae</taxon>
        <taxon>Secundilactobacillus</taxon>
    </lineage>
</organism>
<dbReference type="GO" id="GO:0003723">
    <property type="term" value="F:RNA binding"/>
    <property type="evidence" value="ECO:0007669"/>
    <property type="project" value="UniProtKB-KW"/>
</dbReference>
<dbReference type="InterPro" id="IPR006145">
    <property type="entry name" value="PsdUridine_synth_RsuA/RluA"/>
</dbReference>
<dbReference type="InterPro" id="IPR000748">
    <property type="entry name" value="PsdUridine_synth_RsuA/RluB/E/F"/>
</dbReference>
<dbReference type="Pfam" id="PF00849">
    <property type="entry name" value="PseudoU_synth_2"/>
    <property type="match status" value="1"/>
</dbReference>
<dbReference type="SUPFAM" id="SSF55174">
    <property type="entry name" value="Alpha-L RNA-binding motif"/>
    <property type="match status" value="1"/>
</dbReference>